<evidence type="ECO:0000313" key="2">
    <source>
        <dbReference type="Proteomes" id="UP000275777"/>
    </source>
</evidence>
<accession>A0A3S4IZH9</accession>
<name>A0A3S4IZH9_CHRVL</name>
<dbReference type="EMBL" id="LR134182">
    <property type="protein sequence ID" value="VEB42004.1"/>
    <property type="molecule type" value="Genomic_DNA"/>
</dbReference>
<organism evidence="1 2">
    <name type="scientific">Chromobacterium violaceum</name>
    <dbReference type="NCBI Taxonomy" id="536"/>
    <lineage>
        <taxon>Bacteria</taxon>
        <taxon>Pseudomonadati</taxon>
        <taxon>Pseudomonadota</taxon>
        <taxon>Betaproteobacteria</taxon>
        <taxon>Neisseriales</taxon>
        <taxon>Chromobacteriaceae</taxon>
        <taxon>Chromobacterium</taxon>
    </lineage>
</organism>
<proteinExistence type="predicted"/>
<dbReference type="AlphaFoldDB" id="A0A3S4IZH9"/>
<gene>
    <name evidence="1" type="ORF">NCTC9695_02446</name>
</gene>
<evidence type="ECO:0000313" key="1">
    <source>
        <dbReference type="EMBL" id="VEB42004.1"/>
    </source>
</evidence>
<reference evidence="1 2" key="1">
    <citation type="submission" date="2018-12" db="EMBL/GenBank/DDBJ databases">
        <authorList>
            <consortium name="Pathogen Informatics"/>
        </authorList>
    </citation>
    <scope>NUCLEOTIDE SEQUENCE [LARGE SCALE GENOMIC DNA]</scope>
    <source>
        <strain evidence="1 2">NCTC9695</strain>
    </source>
</reference>
<protein>
    <submittedName>
        <fullName evidence="1">Uncharacterized protein</fullName>
    </submittedName>
</protein>
<dbReference type="Proteomes" id="UP000275777">
    <property type="component" value="Chromosome"/>
</dbReference>
<sequence length="62" mass="7023">MRLTCQASLAMKIPLVSEVDMFWMGYITQNGPKSFNCSGWLFQVRARMTSYLLKSLAGMVTL</sequence>